<keyword evidence="10" id="KW-1185">Reference proteome</keyword>
<keyword evidence="9" id="KW-0378">Hydrolase</keyword>
<evidence type="ECO:0000256" key="5">
    <source>
        <dbReference type="ARBA" id="ARBA00022989"/>
    </source>
</evidence>
<accession>A0A923NJX9</accession>
<gene>
    <name evidence="9" type="ORF">H9L42_08515</name>
</gene>
<proteinExistence type="predicted"/>
<evidence type="ECO:0000256" key="2">
    <source>
        <dbReference type="ARBA" id="ARBA00004936"/>
    </source>
</evidence>
<evidence type="ECO:0000256" key="6">
    <source>
        <dbReference type="ARBA" id="ARBA00023136"/>
    </source>
</evidence>
<dbReference type="AlphaFoldDB" id="A0A923NJX9"/>
<reference evidence="9" key="1">
    <citation type="submission" date="2020-08" db="EMBL/GenBank/DDBJ databases">
        <title>Genome public.</title>
        <authorList>
            <person name="Liu C."/>
            <person name="Sun Q."/>
        </authorList>
    </citation>
    <scope>NUCLEOTIDE SEQUENCE</scope>
    <source>
        <strain evidence="9">BX12</strain>
    </source>
</reference>
<protein>
    <submittedName>
        <fullName evidence="9">Sulfatase-like hydrolase/transferase</fullName>
    </submittedName>
</protein>
<dbReference type="Gene3D" id="3.40.720.10">
    <property type="entry name" value="Alkaline Phosphatase, subunit A"/>
    <property type="match status" value="1"/>
</dbReference>
<dbReference type="PANTHER" id="PTHR47371">
    <property type="entry name" value="LIPOTEICHOIC ACID SYNTHASE"/>
    <property type="match status" value="1"/>
</dbReference>
<dbReference type="Pfam" id="PF00884">
    <property type="entry name" value="Sulfatase"/>
    <property type="match status" value="1"/>
</dbReference>
<sequence>MDKFRQFCRKYLKSTLLISAVLALIMNVFIETMARHSLFETFRFFAESPLVFLFNVFIIFSTYSIVLLFRRRIFWYVVVSTLWVALGVINGVILLNRMTPFTTKDMANLNDGLSIVTNYLSTGVLILAIIGTLVVIAGMVLLFLFAPKLQQKIHYKRSIATVLLIVIAFFGVWQAAIRTNTVATFFGNLAYAYRDYGVPYCFISTWLNTGIKKPAGYSEAEVQNIFSKGELGDDKTYQTEQKDEDEKHPNILFLQLESFIDPTLVEGFSYSKDPIPNYRKLMKEYSSGYLTVPSVGAGTANTEFESMTGISVKFFGPGEYPYKSVLLERTCESIPYDLKNLGYSTHAIHNHRGAFYGRNKVFRNLGYDTFTSLEYMNNVIKTPRNWAKDGILTDEILDALNSTQGRDYIYTISVQGHGKYPSEQVIENPEIEVTKAPSEEEKWQYEYYVNQVYEMDQFVKDLTDRLSDFDEDVVLVMYGDHLPALDMTEEDMKDGDLFTTQYIIWDNFGMEKQDKNLASYEIGAEVLDRLGIHEGLLTMYHQNYANSSTYLQDLETLAYDMLYGENYIYGGESPFKETDMKMGVKDIKITDIVQIGDDYYIKGENFTEYSKISLDGEVLDTIYLGPTILGLQEEVNPEDVSRMKISQVEKNKEVLSTTE</sequence>
<dbReference type="PANTHER" id="PTHR47371:SF3">
    <property type="entry name" value="PHOSPHOGLYCEROL TRANSFERASE I"/>
    <property type="match status" value="1"/>
</dbReference>
<evidence type="ECO:0000256" key="1">
    <source>
        <dbReference type="ARBA" id="ARBA00004651"/>
    </source>
</evidence>
<feature type="transmembrane region" description="Helical" evidence="7">
    <location>
        <begin position="158"/>
        <end position="176"/>
    </location>
</feature>
<keyword evidence="3" id="KW-1003">Cell membrane</keyword>
<dbReference type="RefSeq" id="WP_187302968.1">
    <property type="nucleotide sequence ID" value="NZ_CBCTQH010000012.1"/>
</dbReference>
<dbReference type="InterPro" id="IPR000917">
    <property type="entry name" value="Sulfatase_N"/>
</dbReference>
<feature type="transmembrane region" description="Helical" evidence="7">
    <location>
        <begin position="12"/>
        <end position="30"/>
    </location>
</feature>
<dbReference type="InterPro" id="IPR017850">
    <property type="entry name" value="Alkaline_phosphatase_core_sf"/>
</dbReference>
<dbReference type="GO" id="GO:0005886">
    <property type="term" value="C:plasma membrane"/>
    <property type="evidence" value="ECO:0007669"/>
    <property type="project" value="UniProtKB-SubCell"/>
</dbReference>
<organism evidence="9 10">
    <name type="scientific">Zhenpiania hominis</name>
    <dbReference type="NCBI Taxonomy" id="2763644"/>
    <lineage>
        <taxon>Bacteria</taxon>
        <taxon>Bacillati</taxon>
        <taxon>Bacillota</taxon>
        <taxon>Clostridia</taxon>
        <taxon>Peptostreptococcales</taxon>
        <taxon>Anaerovoracaceae</taxon>
        <taxon>Zhenpiania</taxon>
    </lineage>
</organism>
<dbReference type="CDD" id="cd16015">
    <property type="entry name" value="LTA_synthase"/>
    <property type="match status" value="1"/>
</dbReference>
<feature type="transmembrane region" description="Helical" evidence="7">
    <location>
        <begin position="115"/>
        <end position="146"/>
    </location>
</feature>
<keyword evidence="4 7" id="KW-0812">Transmembrane</keyword>
<dbReference type="InterPro" id="IPR050448">
    <property type="entry name" value="OpgB/LTA_synthase_biosynth"/>
</dbReference>
<feature type="transmembrane region" description="Helical" evidence="7">
    <location>
        <begin position="74"/>
        <end position="95"/>
    </location>
</feature>
<keyword evidence="5 7" id="KW-1133">Transmembrane helix</keyword>
<comment type="caution">
    <text evidence="9">The sequence shown here is derived from an EMBL/GenBank/DDBJ whole genome shotgun (WGS) entry which is preliminary data.</text>
</comment>
<feature type="transmembrane region" description="Helical" evidence="7">
    <location>
        <begin position="50"/>
        <end position="69"/>
    </location>
</feature>
<evidence type="ECO:0000256" key="3">
    <source>
        <dbReference type="ARBA" id="ARBA00022475"/>
    </source>
</evidence>
<comment type="subcellular location">
    <subcellularLocation>
        <location evidence="1">Cell membrane</location>
        <topology evidence="1">Multi-pass membrane protein</topology>
    </subcellularLocation>
</comment>
<evidence type="ECO:0000256" key="7">
    <source>
        <dbReference type="SAM" id="Phobius"/>
    </source>
</evidence>
<evidence type="ECO:0000256" key="4">
    <source>
        <dbReference type="ARBA" id="ARBA00022692"/>
    </source>
</evidence>
<dbReference type="EMBL" id="JACRYT010000007">
    <property type="protein sequence ID" value="MBC6679869.1"/>
    <property type="molecule type" value="Genomic_DNA"/>
</dbReference>
<keyword evidence="6 7" id="KW-0472">Membrane</keyword>
<evidence type="ECO:0000313" key="10">
    <source>
        <dbReference type="Proteomes" id="UP000602647"/>
    </source>
</evidence>
<dbReference type="GO" id="GO:0016787">
    <property type="term" value="F:hydrolase activity"/>
    <property type="evidence" value="ECO:0007669"/>
    <property type="project" value="UniProtKB-KW"/>
</dbReference>
<feature type="domain" description="Sulfatase N-terminal" evidence="8">
    <location>
        <begin position="249"/>
        <end position="531"/>
    </location>
</feature>
<name>A0A923NJX9_9FIRM</name>
<dbReference type="SUPFAM" id="SSF53649">
    <property type="entry name" value="Alkaline phosphatase-like"/>
    <property type="match status" value="1"/>
</dbReference>
<evidence type="ECO:0000259" key="8">
    <source>
        <dbReference type="Pfam" id="PF00884"/>
    </source>
</evidence>
<dbReference type="Proteomes" id="UP000602647">
    <property type="component" value="Unassembled WGS sequence"/>
</dbReference>
<evidence type="ECO:0000313" key="9">
    <source>
        <dbReference type="EMBL" id="MBC6679869.1"/>
    </source>
</evidence>
<comment type="pathway">
    <text evidence="2">Cell wall biogenesis; lipoteichoic acid biosynthesis.</text>
</comment>